<evidence type="ECO:0000313" key="1">
    <source>
        <dbReference type="EMBL" id="CAD2165569.1"/>
    </source>
</evidence>
<dbReference type="EMBL" id="CAJEWN010000111">
    <property type="protein sequence ID" value="CAD2165569.1"/>
    <property type="molecule type" value="Genomic_DNA"/>
</dbReference>
<dbReference type="AlphaFoldDB" id="A0A6V7UTY8"/>
<dbReference type="OrthoDB" id="5905427at2759"/>
<reference evidence="1 2" key="1">
    <citation type="submission" date="2020-08" db="EMBL/GenBank/DDBJ databases">
        <authorList>
            <person name="Koutsovoulos G."/>
            <person name="Danchin GJ E."/>
        </authorList>
    </citation>
    <scope>NUCLEOTIDE SEQUENCE [LARGE SCALE GENOMIC DNA]</scope>
</reference>
<evidence type="ECO:0000313" key="2">
    <source>
        <dbReference type="Proteomes" id="UP000580250"/>
    </source>
</evidence>
<gene>
    <name evidence="1" type="ORF">MENT_LOCUS17259</name>
</gene>
<sequence>MFDENEVTAEQNRMAASIFVFHKWIKLRVEIKKDLPKYWENLFKSEETKFWLNDLYEHVFILEDLNHFGDDKALKVLAGVKALADGELKMECGNSKNKDLFKELCHHLDMMGLDQHEKLDKLWRKKHNKRIFVTWIKRSIPWDLFRDN</sequence>
<proteinExistence type="predicted"/>
<protein>
    <submittedName>
        <fullName evidence="1">Uncharacterized protein</fullName>
    </submittedName>
</protein>
<accession>A0A6V7UTY8</accession>
<organism evidence="1 2">
    <name type="scientific">Meloidogyne enterolobii</name>
    <name type="common">Root-knot nematode worm</name>
    <name type="synonym">Meloidogyne mayaguensis</name>
    <dbReference type="NCBI Taxonomy" id="390850"/>
    <lineage>
        <taxon>Eukaryota</taxon>
        <taxon>Metazoa</taxon>
        <taxon>Ecdysozoa</taxon>
        <taxon>Nematoda</taxon>
        <taxon>Chromadorea</taxon>
        <taxon>Rhabditida</taxon>
        <taxon>Tylenchina</taxon>
        <taxon>Tylenchomorpha</taxon>
        <taxon>Tylenchoidea</taxon>
        <taxon>Meloidogynidae</taxon>
        <taxon>Meloidogyninae</taxon>
        <taxon>Meloidogyne</taxon>
    </lineage>
</organism>
<dbReference type="Proteomes" id="UP000580250">
    <property type="component" value="Unassembled WGS sequence"/>
</dbReference>
<name>A0A6V7UTY8_MELEN</name>
<comment type="caution">
    <text evidence="1">The sequence shown here is derived from an EMBL/GenBank/DDBJ whole genome shotgun (WGS) entry which is preliminary data.</text>
</comment>